<dbReference type="SMART" id="SM00595">
    <property type="entry name" value="MADF"/>
    <property type="match status" value="1"/>
</dbReference>
<feature type="region of interest" description="Disordered" evidence="2">
    <location>
        <begin position="109"/>
        <end position="177"/>
    </location>
</feature>
<dbReference type="PANTHER" id="PTHR31307">
    <property type="entry name" value="TRIHELIX TRANSCRIPTION FACTOR ASIL2"/>
    <property type="match status" value="1"/>
</dbReference>
<dbReference type="InterPro" id="IPR044823">
    <property type="entry name" value="ASIL1/2-like"/>
</dbReference>
<evidence type="ECO:0000256" key="2">
    <source>
        <dbReference type="SAM" id="MobiDB-lite"/>
    </source>
</evidence>
<evidence type="ECO:0000313" key="4">
    <source>
        <dbReference type="EMBL" id="MPA39162.1"/>
    </source>
</evidence>
<accession>A0A5B6Z4Q4</accession>
<evidence type="ECO:0000256" key="1">
    <source>
        <dbReference type="SAM" id="Coils"/>
    </source>
</evidence>
<dbReference type="InterPro" id="IPR044822">
    <property type="entry name" value="Myb_DNA-bind_4"/>
</dbReference>
<feature type="domain" description="Myb-like" evidence="3">
    <location>
        <begin position="16"/>
        <end position="76"/>
    </location>
</feature>
<protein>
    <recommendedName>
        <fullName evidence="3">Myb-like domain-containing protein</fullName>
    </recommendedName>
</protein>
<keyword evidence="1" id="KW-0175">Coiled coil</keyword>
<organism evidence="4">
    <name type="scientific">Davidia involucrata</name>
    <name type="common">Dove tree</name>
    <dbReference type="NCBI Taxonomy" id="16924"/>
    <lineage>
        <taxon>Eukaryota</taxon>
        <taxon>Viridiplantae</taxon>
        <taxon>Streptophyta</taxon>
        <taxon>Embryophyta</taxon>
        <taxon>Tracheophyta</taxon>
        <taxon>Spermatophyta</taxon>
        <taxon>Magnoliopsida</taxon>
        <taxon>eudicotyledons</taxon>
        <taxon>Gunneridae</taxon>
        <taxon>Pentapetalae</taxon>
        <taxon>asterids</taxon>
        <taxon>Cornales</taxon>
        <taxon>Nyssaceae</taxon>
        <taxon>Davidia</taxon>
    </lineage>
</organism>
<dbReference type="AlphaFoldDB" id="A0A5B6Z4Q4"/>
<dbReference type="EMBL" id="GHES01008603">
    <property type="protein sequence ID" value="MPA39162.1"/>
    <property type="molecule type" value="Transcribed_RNA"/>
</dbReference>
<feature type="coiled-coil region" evidence="1">
    <location>
        <begin position="402"/>
        <end position="429"/>
    </location>
</feature>
<dbReference type="Pfam" id="PF13837">
    <property type="entry name" value="Myb_DNA-bind_4"/>
    <property type="match status" value="1"/>
</dbReference>
<reference evidence="4" key="1">
    <citation type="submission" date="2019-08" db="EMBL/GenBank/DDBJ databases">
        <title>Reference gene set and small RNA set construction with multiple tissues from Davidia involucrata Baill.</title>
        <authorList>
            <person name="Yang H."/>
            <person name="Zhou C."/>
            <person name="Li G."/>
            <person name="Wang J."/>
            <person name="Gao P."/>
            <person name="Wang M."/>
            <person name="Wang R."/>
            <person name="Zhao Y."/>
        </authorList>
    </citation>
    <scope>NUCLEOTIDE SEQUENCE</scope>
    <source>
        <tissue evidence="4">Mixed with DoveR01_LX</tissue>
    </source>
</reference>
<dbReference type="PROSITE" id="PS50090">
    <property type="entry name" value="MYB_LIKE"/>
    <property type="match status" value="1"/>
</dbReference>
<evidence type="ECO:0000259" key="3">
    <source>
        <dbReference type="PROSITE" id="PS50090"/>
    </source>
</evidence>
<dbReference type="Gene3D" id="1.10.10.60">
    <property type="entry name" value="Homeodomain-like"/>
    <property type="match status" value="1"/>
</dbReference>
<name>A0A5B6Z4Q4_DAVIN</name>
<gene>
    <name evidence="4" type="ORF">Din_008603</name>
</gene>
<proteinExistence type="predicted"/>
<sequence>MSAPPQPPRKFPAPCWTQEETLALIDAYRERWYALRRGYLRTADWNAVADTVGSRCPNATPSKTSAQCRHKMEKLRQRYRTEKQRSHSYPGRFFSSWVFFENMDSMENGPSAAVGSDQNTDNRVDSGSGDQVKTLTDRNLVPLRFKSKNSKNIDGRRNTSLGFDHDGGDPGGGLRVKNIGDRNSVTLEFRAENCSKIDGNSNPNFGSRFLNGYPSYMDDGSDQDADDGIDFGGGFLVKNPIDGNLVLPVLRGKKFSKIYGSLKPNLDSNHIVDDGEGGGFHIKNLTDQNSVPPRFRPKKFGKVDGKLNPNFECDGTAYDGVDADGGFSVKILPGFRAKNSRNNGRSSDPNLDSRILNGFSSARFGLGKKSDRGVKRERGLVTEMVSSIKLLGEGFVKMEKMKMEMAREIEQMRMEMEMKRNELMLESQQQIVDAFVKVLLENKKQKMKTVVSPES</sequence>
<feature type="compositionally biased region" description="Basic and acidic residues" evidence="2">
    <location>
        <begin position="151"/>
        <end position="168"/>
    </location>
</feature>
<dbReference type="InterPro" id="IPR001005">
    <property type="entry name" value="SANT/Myb"/>
</dbReference>
<dbReference type="PANTHER" id="PTHR31307:SF43">
    <property type="entry name" value="TRIHELIX TRANSCRIPTION FACTOR ASIL2-LIKE"/>
    <property type="match status" value="1"/>
</dbReference>
<dbReference type="FunFam" id="1.10.10.60:FF:000152">
    <property type="entry name" value="Trihelix transcription factor ASIL2"/>
    <property type="match status" value="1"/>
</dbReference>